<dbReference type="InterPro" id="IPR000551">
    <property type="entry name" value="MerR-type_HTH_dom"/>
</dbReference>
<keyword evidence="2" id="KW-0238">DNA-binding</keyword>
<dbReference type="RefSeq" id="WP_184081353.1">
    <property type="nucleotide sequence ID" value="NZ_JACIJP010000005.1"/>
</dbReference>
<name>A0A841JA67_9SPHN</name>
<dbReference type="InterPro" id="IPR009061">
    <property type="entry name" value="DNA-bd_dom_put_sf"/>
</dbReference>
<dbReference type="Pfam" id="PF13411">
    <property type="entry name" value="MerR_1"/>
    <property type="match status" value="1"/>
</dbReference>
<protein>
    <submittedName>
        <fullName evidence="2">DNA-binding transcriptional MerR regulator</fullName>
    </submittedName>
</protein>
<organism evidence="2 3">
    <name type="scientific">Sphingobium subterraneum</name>
    <dbReference type="NCBI Taxonomy" id="627688"/>
    <lineage>
        <taxon>Bacteria</taxon>
        <taxon>Pseudomonadati</taxon>
        <taxon>Pseudomonadota</taxon>
        <taxon>Alphaproteobacteria</taxon>
        <taxon>Sphingomonadales</taxon>
        <taxon>Sphingomonadaceae</taxon>
        <taxon>Sphingobium</taxon>
    </lineage>
</organism>
<reference evidence="2 3" key="1">
    <citation type="submission" date="2020-08" db="EMBL/GenBank/DDBJ databases">
        <title>Genomic Encyclopedia of Type Strains, Phase IV (KMG-IV): sequencing the most valuable type-strain genomes for metagenomic binning, comparative biology and taxonomic classification.</title>
        <authorList>
            <person name="Goeker M."/>
        </authorList>
    </citation>
    <scope>NUCLEOTIDE SEQUENCE [LARGE SCALE GENOMIC DNA]</scope>
    <source>
        <strain evidence="2 3">DSM 102255</strain>
    </source>
</reference>
<dbReference type="SMART" id="SM00422">
    <property type="entry name" value="HTH_MERR"/>
    <property type="match status" value="1"/>
</dbReference>
<dbReference type="AlphaFoldDB" id="A0A841JA67"/>
<dbReference type="CDD" id="cd00592">
    <property type="entry name" value="HTH_MerR-like"/>
    <property type="match status" value="1"/>
</dbReference>
<gene>
    <name evidence="2" type="ORF">FHS92_002798</name>
</gene>
<dbReference type="EMBL" id="JACIJP010000005">
    <property type="protein sequence ID" value="MBB6125041.1"/>
    <property type="molecule type" value="Genomic_DNA"/>
</dbReference>
<dbReference type="SUPFAM" id="SSF46955">
    <property type="entry name" value="Putative DNA-binding domain"/>
    <property type="match status" value="1"/>
</dbReference>
<feature type="domain" description="HTH merR-type" evidence="1">
    <location>
        <begin position="4"/>
        <end position="72"/>
    </location>
</feature>
<sequence>MTGLKFDDLVRITGITPRQIRYLIAEGFVPSATGGRTYATYSDVHVTAIRRYDRLRSLGFPPAAIRLLLEAREGIPVPIADGLTLVIAPDLIGRGGDVAGMAAKAAAKVEELLSEGLDDDRKHATR</sequence>
<evidence type="ECO:0000313" key="3">
    <source>
        <dbReference type="Proteomes" id="UP000552700"/>
    </source>
</evidence>
<evidence type="ECO:0000313" key="2">
    <source>
        <dbReference type="EMBL" id="MBB6125041.1"/>
    </source>
</evidence>
<keyword evidence="3" id="KW-1185">Reference proteome</keyword>
<dbReference type="GO" id="GO:0006355">
    <property type="term" value="P:regulation of DNA-templated transcription"/>
    <property type="evidence" value="ECO:0007669"/>
    <property type="project" value="InterPro"/>
</dbReference>
<dbReference type="Proteomes" id="UP000552700">
    <property type="component" value="Unassembled WGS sequence"/>
</dbReference>
<dbReference type="Gene3D" id="1.10.1660.10">
    <property type="match status" value="1"/>
</dbReference>
<dbReference type="GO" id="GO:0003677">
    <property type="term" value="F:DNA binding"/>
    <property type="evidence" value="ECO:0007669"/>
    <property type="project" value="UniProtKB-KW"/>
</dbReference>
<proteinExistence type="predicted"/>
<accession>A0A841JA67</accession>
<evidence type="ECO:0000259" key="1">
    <source>
        <dbReference type="SMART" id="SM00422"/>
    </source>
</evidence>
<comment type="caution">
    <text evidence="2">The sequence shown here is derived from an EMBL/GenBank/DDBJ whole genome shotgun (WGS) entry which is preliminary data.</text>
</comment>